<reference evidence="1 2" key="1">
    <citation type="journal article" date="2015" name="Genome Announc.">
        <title>Genome Sequences of Five Additional Brevibacillus laterosporus Bacteriophages.</title>
        <authorList>
            <person name="Merrill B.D."/>
            <person name="Berg J.A."/>
            <person name="Graves K.A."/>
            <person name="Ward A.T."/>
            <person name="Hilton J.A."/>
            <person name="Wake B.N."/>
            <person name="Grose J.H."/>
            <person name="Breakwell D.P."/>
            <person name="Burnett S.H."/>
        </authorList>
    </citation>
    <scope>NUCLEOTIDE SEQUENCE [LARGE SCALE GENOMIC DNA]</scope>
</reference>
<accession>A0A0K2CNL8</accession>
<evidence type="ECO:0000313" key="1">
    <source>
        <dbReference type="EMBL" id="ALA07225.1"/>
    </source>
</evidence>
<dbReference type="EMBL" id="KT151955">
    <property type="protein sequence ID" value="ALA07225.1"/>
    <property type="molecule type" value="Genomic_DNA"/>
</dbReference>
<name>A0A0K2CNL8_9CAUD</name>
<organism evidence="1 2">
    <name type="scientific">Brevibacillus phage Jenst</name>
    <dbReference type="NCBI Taxonomy" id="1691954"/>
    <lineage>
        <taxon>Viruses</taxon>
        <taxon>Duplodnaviria</taxon>
        <taxon>Heunggongvirae</taxon>
        <taxon>Uroviricota</taxon>
        <taxon>Caudoviricetes</taxon>
        <taxon>Jenstvirus</taxon>
        <taxon>Jenstvirus jenst</taxon>
    </lineage>
</organism>
<sequence>MIPKRRNFREIDVVQSNRIAKNLKEQAGMSARRVSGSGSHWMAKGDVYSDMFLFEGKDRAKPSKQRTIYRAIFDKIAEEALYEGGKIPVYAVGFGDGDDFMILRDRDFYAIVDRMLTAEKELNELKEGKG</sequence>
<keyword evidence="2" id="KW-1185">Reference proteome</keyword>
<dbReference type="GeneID" id="26626044"/>
<dbReference type="RefSeq" id="YP_009199157.1">
    <property type="nucleotide sequence ID" value="NC_028805.1"/>
</dbReference>
<dbReference type="Proteomes" id="UP000208104">
    <property type="component" value="Segment"/>
</dbReference>
<proteinExistence type="predicted"/>
<evidence type="ECO:0000313" key="2">
    <source>
        <dbReference type="Proteomes" id="UP000208104"/>
    </source>
</evidence>
<dbReference type="KEGG" id="vg:26626044"/>
<gene>
    <name evidence="1" type="ORF">JENST_96</name>
</gene>
<protein>
    <submittedName>
        <fullName evidence="1">Uncharacterized protein</fullName>
    </submittedName>
</protein>